<keyword evidence="2" id="KW-1185">Reference proteome</keyword>
<reference evidence="2" key="1">
    <citation type="journal article" date="2019" name="Curr. Biol.">
        <title>Genome Sequence of Striga asiatica Provides Insight into the Evolution of Plant Parasitism.</title>
        <authorList>
            <person name="Yoshida S."/>
            <person name="Kim S."/>
            <person name="Wafula E.K."/>
            <person name="Tanskanen J."/>
            <person name="Kim Y.M."/>
            <person name="Honaas L."/>
            <person name="Yang Z."/>
            <person name="Spallek T."/>
            <person name="Conn C.E."/>
            <person name="Ichihashi Y."/>
            <person name="Cheong K."/>
            <person name="Cui S."/>
            <person name="Der J.P."/>
            <person name="Gundlach H."/>
            <person name="Jiao Y."/>
            <person name="Hori C."/>
            <person name="Ishida J.K."/>
            <person name="Kasahara H."/>
            <person name="Kiba T."/>
            <person name="Kim M.S."/>
            <person name="Koo N."/>
            <person name="Laohavisit A."/>
            <person name="Lee Y.H."/>
            <person name="Lumba S."/>
            <person name="McCourt P."/>
            <person name="Mortimer J.C."/>
            <person name="Mutuku J.M."/>
            <person name="Nomura T."/>
            <person name="Sasaki-Sekimoto Y."/>
            <person name="Seto Y."/>
            <person name="Wang Y."/>
            <person name="Wakatake T."/>
            <person name="Sakakibara H."/>
            <person name="Demura T."/>
            <person name="Yamaguchi S."/>
            <person name="Yoneyama K."/>
            <person name="Manabe R.I."/>
            <person name="Nelson D.C."/>
            <person name="Schulman A.H."/>
            <person name="Timko M.P."/>
            <person name="dePamphilis C.W."/>
            <person name="Choi D."/>
            <person name="Shirasu K."/>
        </authorList>
    </citation>
    <scope>NUCLEOTIDE SEQUENCE [LARGE SCALE GENOMIC DNA]</scope>
    <source>
        <strain evidence="2">cv. UVA1</strain>
    </source>
</reference>
<sequence length="100" mass="10552">MEFGLDMVCGKQDKAPSLAGNSIAIPLTGGACGYDGGWCSARGFGRLGFSEIDRRYCSQTLNLSSASVSSVVIRDVVALSKDLFITAATSLPRIRSCRLS</sequence>
<comment type="caution">
    <text evidence="1">The sequence shown here is derived from an EMBL/GenBank/DDBJ whole genome shotgun (WGS) entry which is preliminary data.</text>
</comment>
<name>A0A5A7PFT8_STRAF</name>
<proteinExistence type="predicted"/>
<dbReference type="Proteomes" id="UP000325081">
    <property type="component" value="Unassembled WGS sequence"/>
</dbReference>
<evidence type="ECO:0000313" key="1">
    <source>
        <dbReference type="EMBL" id="GER31428.1"/>
    </source>
</evidence>
<gene>
    <name evidence="1" type="ORF">STAS_07421</name>
</gene>
<protein>
    <submittedName>
        <fullName evidence="1">DNAJ heat shock N-terminal domain-containing protein</fullName>
    </submittedName>
</protein>
<organism evidence="1 2">
    <name type="scientific">Striga asiatica</name>
    <name type="common">Asiatic witchweed</name>
    <name type="synonym">Buchnera asiatica</name>
    <dbReference type="NCBI Taxonomy" id="4170"/>
    <lineage>
        <taxon>Eukaryota</taxon>
        <taxon>Viridiplantae</taxon>
        <taxon>Streptophyta</taxon>
        <taxon>Embryophyta</taxon>
        <taxon>Tracheophyta</taxon>
        <taxon>Spermatophyta</taxon>
        <taxon>Magnoliopsida</taxon>
        <taxon>eudicotyledons</taxon>
        <taxon>Gunneridae</taxon>
        <taxon>Pentapetalae</taxon>
        <taxon>asterids</taxon>
        <taxon>lamiids</taxon>
        <taxon>Lamiales</taxon>
        <taxon>Orobanchaceae</taxon>
        <taxon>Buchnereae</taxon>
        <taxon>Striga</taxon>
    </lineage>
</organism>
<evidence type="ECO:0000313" key="2">
    <source>
        <dbReference type="Proteomes" id="UP000325081"/>
    </source>
</evidence>
<keyword evidence="1" id="KW-0346">Stress response</keyword>
<accession>A0A5A7PFT8</accession>
<dbReference type="AlphaFoldDB" id="A0A5A7PFT8"/>
<dbReference type="EMBL" id="BKCP01004483">
    <property type="protein sequence ID" value="GER31428.1"/>
    <property type="molecule type" value="Genomic_DNA"/>
</dbReference>